<evidence type="ECO:0000256" key="4">
    <source>
        <dbReference type="ARBA" id="ARBA00022946"/>
    </source>
</evidence>
<dbReference type="GO" id="GO:0045254">
    <property type="term" value="C:pyruvate dehydrogenase complex"/>
    <property type="evidence" value="ECO:0007669"/>
    <property type="project" value="UniProtKB-UniRule"/>
</dbReference>
<protein>
    <recommendedName>
        <fullName evidence="6">Acetyltransferase component of pyruvate dehydrogenase complex</fullName>
        <ecNumber evidence="6">2.3.1.12</ecNumber>
    </recommendedName>
</protein>
<dbReference type="InterPro" id="IPR011053">
    <property type="entry name" value="Single_hybrid_motif"/>
</dbReference>
<comment type="subcellular location">
    <subcellularLocation>
        <location evidence="6">Mitochondrion</location>
    </subcellularLocation>
</comment>
<comment type="cofactor">
    <cofactor evidence="6">
        <name>(R)-lipoate</name>
        <dbReference type="ChEBI" id="CHEBI:83088"/>
    </cofactor>
    <text evidence="6">Binds 1 lipoyl cofactor covalently.</text>
</comment>
<dbReference type="SUPFAM" id="SSF52777">
    <property type="entry name" value="CoA-dependent acyltransferases"/>
    <property type="match status" value="1"/>
</dbReference>
<dbReference type="GO" id="GO:0005739">
    <property type="term" value="C:mitochondrion"/>
    <property type="evidence" value="ECO:0007669"/>
    <property type="project" value="UniProtKB-SubCell"/>
</dbReference>
<dbReference type="Pfam" id="PF00198">
    <property type="entry name" value="2-oxoacid_dh"/>
    <property type="match status" value="1"/>
</dbReference>
<comment type="catalytic activity">
    <reaction evidence="6">
        <text>N(6)-[(R)-dihydrolipoyl]-L-lysyl-[protein] + acetyl-CoA = N(6)-[(R)-S(8)-acetyldihydrolipoyl]-L-lysyl-[protein] + CoA</text>
        <dbReference type="Rhea" id="RHEA:17017"/>
        <dbReference type="Rhea" id="RHEA-COMP:10475"/>
        <dbReference type="Rhea" id="RHEA-COMP:10478"/>
        <dbReference type="ChEBI" id="CHEBI:57287"/>
        <dbReference type="ChEBI" id="CHEBI:57288"/>
        <dbReference type="ChEBI" id="CHEBI:83100"/>
        <dbReference type="ChEBI" id="CHEBI:83111"/>
        <dbReference type="EC" id="2.3.1.12"/>
    </reaction>
</comment>
<comment type="caution">
    <text evidence="10">The sequence shown here is derived from an EMBL/GenBank/DDBJ whole genome shotgun (WGS) entry which is preliminary data.</text>
</comment>
<proteinExistence type="inferred from homology"/>
<comment type="function">
    <text evidence="6">The pyruvate dehydrogenase complex catalyzes the overall conversion of pyruvate to acetyl-CoA and CO(2).</text>
</comment>
<dbReference type="SUPFAM" id="SSF47005">
    <property type="entry name" value="Peripheral subunit-binding domain of 2-oxo acid dehydrogenase complex"/>
    <property type="match status" value="1"/>
</dbReference>
<dbReference type="Gene3D" id="4.10.320.10">
    <property type="entry name" value="E3-binding domain"/>
    <property type="match status" value="1"/>
</dbReference>
<dbReference type="CDD" id="cd06849">
    <property type="entry name" value="lipoyl_domain"/>
    <property type="match status" value="1"/>
</dbReference>
<sequence length="464" mass="49395">MLSAALRRRVLAPTHNALRQGFAARVVRCYASFPDHQVVKMPALSPTMQAGNIGAWQKKAGDSIAPGDVLVEIETDKAQMDFEFQEEGVIAKILKDSGEKDVPVGSPIAILVEEGTDIAAFEKFTIEDAGGAAKAPAAPKKDEKAESSSDSSKSETSTPESTTEPEQYTSTEGRLQPALDREPNAAPAALRLAREKGIDLTGVKGTGKGGRINEEDVKKLVSSPAITAPGATFEDIPISSMRQTIANRLVESTTKNPHFFVTSTLSVGKLLKLRQALNASSEGKYKLSVNDFLIKAIGVASKKVPAANSSWRDGTIRQFNTVDVSVAVATPNGLITPIVTGVDSRGLESISGKVKELAKKARDNKLKPEEYQGGSISISNMGMNHAVDNFTAVINPPQAAILAVGTTKKVAVPVENEDGTTGVEFEDQITVTASFDHKVVDGAVGAEWIRELKKVIENPLELLL</sequence>
<dbReference type="InterPro" id="IPR006257">
    <property type="entry name" value="LAT1"/>
</dbReference>
<keyword evidence="3 6" id="KW-0450">Lipoyl</keyword>
<dbReference type="Gene3D" id="2.40.50.100">
    <property type="match status" value="1"/>
</dbReference>
<reference evidence="10" key="1">
    <citation type="submission" date="2022-10" db="EMBL/GenBank/DDBJ databases">
        <title>Determination and structural analysis of whole genome sequence of Sarocladium strictum F4-1.</title>
        <authorList>
            <person name="Hu L."/>
            <person name="Jiang Y."/>
        </authorList>
    </citation>
    <scope>NUCLEOTIDE SEQUENCE</scope>
    <source>
        <strain evidence="10">F4-1</strain>
    </source>
</reference>
<keyword evidence="4" id="KW-0809">Transit peptide</keyword>
<comment type="similarity">
    <text evidence="1 6">Belongs to the 2-oxoacid dehydrogenase family.</text>
</comment>
<dbReference type="EC" id="2.3.1.12" evidence="6"/>
<organism evidence="10 11">
    <name type="scientific">Sarocladium strictum</name>
    <name type="common">Black bundle disease fungus</name>
    <name type="synonym">Acremonium strictum</name>
    <dbReference type="NCBI Taxonomy" id="5046"/>
    <lineage>
        <taxon>Eukaryota</taxon>
        <taxon>Fungi</taxon>
        <taxon>Dikarya</taxon>
        <taxon>Ascomycota</taxon>
        <taxon>Pezizomycotina</taxon>
        <taxon>Sordariomycetes</taxon>
        <taxon>Hypocreomycetidae</taxon>
        <taxon>Hypocreales</taxon>
        <taxon>Sarocladiaceae</taxon>
        <taxon>Sarocladium</taxon>
    </lineage>
</organism>
<dbReference type="SUPFAM" id="SSF51230">
    <property type="entry name" value="Single hybrid motif"/>
    <property type="match status" value="1"/>
</dbReference>
<feature type="region of interest" description="Disordered" evidence="7">
    <location>
        <begin position="131"/>
        <end position="182"/>
    </location>
</feature>
<evidence type="ECO:0000313" key="11">
    <source>
        <dbReference type="Proteomes" id="UP001175261"/>
    </source>
</evidence>
<gene>
    <name evidence="10" type="ORF">NLU13_5102</name>
</gene>
<dbReference type="GO" id="GO:0004742">
    <property type="term" value="F:dihydrolipoyllysine-residue acetyltransferase activity"/>
    <property type="evidence" value="ECO:0007669"/>
    <property type="project" value="UniProtKB-UniRule"/>
</dbReference>
<evidence type="ECO:0000256" key="7">
    <source>
        <dbReference type="SAM" id="MobiDB-lite"/>
    </source>
</evidence>
<evidence type="ECO:0000256" key="5">
    <source>
        <dbReference type="ARBA" id="ARBA00023315"/>
    </source>
</evidence>
<evidence type="ECO:0000256" key="6">
    <source>
        <dbReference type="RuleBase" id="RU361137"/>
    </source>
</evidence>
<dbReference type="Proteomes" id="UP001175261">
    <property type="component" value="Unassembled WGS sequence"/>
</dbReference>
<feature type="domain" description="Peripheral subunit-binding (PSBD)" evidence="9">
    <location>
        <begin position="184"/>
        <end position="221"/>
    </location>
</feature>
<dbReference type="NCBIfam" id="TIGR01349">
    <property type="entry name" value="PDHac_trf_mito"/>
    <property type="match status" value="1"/>
</dbReference>
<dbReference type="InterPro" id="IPR023213">
    <property type="entry name" value="CAT-like_dom_sf"/>
</dbReference>
<dbReference type="InterPro" id="IPR036625">
    <property type="entry name" value="E3-bd_dom_sf"/>
</dbReference>
<keyword evidence="11" id="KW-1185">Reference proteome</keyword>
<dbReference type="FunFam" id="3.30.559.10:FF:000003">
    <property type="entry name" value="Acetyltransferase component of pyruvate dehydrogenase complex"/>
    <property type="match status" value="1"/>
</dbReference>
<dbReference type="Pfam" id="PF00364">
    <property type="entry name" value="Biotin_lipoyl"/>
    <property type="match status" value="1"/>
</dbReference>
<evidence type="ECO:0000256" key="2">
    <source>
        <dbReference type="ARBA" id="ARBA00022679"/>
    </source>
</evidence>
<dbReference type="PROSITE" id="PS00189">
    <property type="entry name" value="LIPOYL"/>
    <property type="match status" value="1"/>
</dbReference>
<dbReference type="FunFam" id="2.40.50.100:FF:000010">
    <property type="entry name" value="Acetyltransferase component of pyruvate dehydrogenase complex"/>
    <property type="match status" value="1"/>
</dbReference>
<evidence type="ECO:0000256" key="3">
    <source>
        <dbReference type="ARBA" id="ARBA00022823"/>
    </source>
</evidence>
<dbReference type="InterPro" id="IPR000089">
    <property type="entry name" value="Biotin_lipoyl"/>
</dbReference>
<dbReference type="InterPro" id="IPR045257">
    <property type="entry name" value="E2/Pdx1"/>
</dbReference>
<dbReference type="InterPro" id="IPR001078">
    <property type="entry name" value="2-oxoacid_DH_actylTfrase"/>
</dbReference>
<name>A0AA39GKZ5_SARSR</name>
<evidence type="ECO:0000259" key="9">
    <source>
        <dbReference type="PROSITE" id="PS51826"/>
    </source>
</evidence>
<dbReference type="PANTHER" id="PTHR23151">
    <property type="entry name" value="DIHYDROLIPOAMIDE ACETYL/SUCCINYL-TRANSFERASE-RELATED"/>
    <property type="match status" value="1"/>
</dbReference>
<dbReference type="PROSITE" id="PS50968">
    <property type="entry name" value="BIOTINYL_LIPOYL"/>
    <property type="match status" value="1"/>
</dbReference>
<dbReference type="Pfam" id="PF02817">
    <property type="entry name" value="E3_binding"/>
    <property type="match status" value="1"/>
</dbReference>
<dbReference type="PANTHER" id="PTHR23151:SF90">
    <property type="entry name" value="DIHYDROLIPOYLLYSINE-RESIDUE ACETYLTRANSFERASE COMPONENT OF PYRUVATE DEHYDROGENASE COMPLEX, MITOCHONDRIAL-RELATED"/>
    <property type="match status" value="1"/>
</dbReference>
<accession>A0AA39GKZ5</accession>
<dbReference type="Gene3D" id="3.30.559.10">
    <property type="entry name" value="Chloramphenicol acetyltransferase-like domain"/>
    <property type="match status" value="1"/>
</dbReference>
<dbReference type="AlphaFoldDB" id="A0AA39GKZ5"/>
<evidence type="ECO:0000259" key="8">
    <source>
        <dbReference type="PROSITE" id="PS50968"/>
    </source>
</evidence>
<dbReference type="EMBL" id="JAPDFR010000003">
    <property type="protein sequence ID" value="KAK0388859.1"/>
    <property type="molecule type" value="Genomic_DNA"/>
</dbReference>
<feature type="domain" description="Lipoyl-binding" evidence="8">
    <location>
        <begin position="36"/>
        <end position="112"/>
    </location>
</feature>
<evidence type="ECO:0000256" key="1">
    <source>
        <dbReference type="ARBA" id="ARBA00007317"/>
    </source>
</evidence>
<keyword evidence="2 6" id="KW-0808">Transferase</keyword>
<dbReference type="InterPro" id="IPR003016">
    <property type="entry name" value="2-oxoA_DH_lipoyl-BS"/>
</dbReference>
<keyword evidence="5 6" id="KW-0012">Acyltransferase</keyword>
<evidence type="ECO:0000313" key="10">
    <source>
        <dbReference type="EMBL" id="KAK0388859.1"/>
    </source>
</evidence>
<dbReference type="PROSITE" id="PS51826">
    <property type="entry name" value="PSBD"/>
    <property type="match status" value="1"/>
</dbReference>
<dbReference type="GO" id="GO:0006086">
    <property type="term" value="P:pyruvate decarboxylation to acetyl-CoA"/>
    <property type="evidence" value="ECO:0007669"/>
    <property type="project" value="InterPro"/>
</dbReference>
<feature type="compositionally biased region" description="Low complexity" evidence="7">
    <location>
        <begin position="148"/>
        <end position="166"/>
    </location>
</feature>
<dbReference type="InterPro" id="IPR004167">
    <property type="entry name" value="PSBD"/>
</dbReference>